<feature type="transmembrane region" description="Helical" evidence="1">
    <location>
        <begin position="52"/>
        <end position="71"/>
    </location>
</feature>
<dbReference type="EMBL" id="JAQIZT010000001">
    <property type="protein sequence ID" value="KAJ7013986.1"/>
    <property type="molecule type" value="Genomic_DNA"/>
</dbReference>
<evidence type="ECO:0000313" key="2">
    <source>
        <dbReference type="EMBL" id="KAJ7013986.1"/>
    </source>
</evidence>
<evidence type="ECO:0000313" key="3">
    <source>
        <dbReference type="Proteomes" id="UP001164929"/>
    </source>
</evidence>
<keyword evidence="3" id="KW-1185">Reference proteome</keyword>
<proteinExistence type="predicted"/>
<organism evidence="2 3">
    <name type="scientific">Populus alba x Populus x berolinensis</name>
    <dbReference type="NCBI Taxonomy" id="444605"/>
    <lineage>
        <taxon>Eukaryota</taxon>
        <taxon>Viridiplantae</taxon>
        <taxon>Streptophyta</taxon>
        <taxon>Embryophyta</taxon>
        <taxon>Tracheophyta</taxon>
        <taxon>Spermatophyta</taxon>
        <taxon>Magnoliopsida</taxon>
        <taxon>eudicotyledons</taxon>
        <taxon>Gunneridae</taxon>
        <taxon>Pentapetalae</taxon>
        <taxon>rosids</taxon>
        <taxon>fabids</taxon>
        <taxon>Malpighiales</taxon>
        <taxon>Salicaceae</taxon>
        <taxon>Saliceae</taxon>
        <taxon>Populus</taxon>
    </lineage>
</organism>
<name>A0AAD6WJA2_9ROSI</name>
<keyword evidence="1" id="KW-1133">Transmembrane helix</keyword>
<keyword evidence="1" id="KW-0812">Transmembrane</keyword>
<evidence type="ECO:0000256" key="1">
    <source>
        <dbReference type="SAM" id="Phobius"/>
    </source>
</evidence>
<sequence length="89" mass="10366">MAIHLHNIKKYVFYPLIRARVCHVWVPKQNGQPTNFNCLFVDREVCNISANMTFIIVLFKFLPLLALFIFFQPHLLGATEISNCCKIEI</sequence>
<dbReference type="AlphaFoldDB" id="A0AAD6WJA2"/>
<protein>
    <submittedName>
        <fullName evidence="2">Uncharacterized protein</fullName>
    </submittedName>
</protein>
<comment type="caution">
    <text evidence="2">The sequence shown here is derived from an EMBL/GenBank/DDBJ whole genome shotgun (WGS) entry which is preliminary data.</text>
</comment>
<accession>A0AAD6WJA2</accession>
<gene>
    <name evidence="2" type="ORF">NC653_003571</name>
</gene>
<dbReference type="Proteomes" id="UP001164929">
    <property type="component" value="Chromosome 1"/>
</dbReference>
<reference evidence="2 3" key="1">
    <citation type="journal article" date="2023" name="Mol. Ecol. Resour.">
        <title>Chromosome-level genome assembly of a triploid poplar Populus alba 'Berolinensis'.</title>
        <authorList>
            <person name="Chen S."/>
            <person name="Yu Y."/>
            <person name="Wang X."/>
            <person name="Wang S."/>
            <person name="Zhang T."/>
            <person name="Zhou Y."/>
            <person name="He R."/>
            <person name="Meng N."/>
            <person name="Wang Y."/>
            <person name="Liu W."/>
            <person name="Liu Z."/>
            <person name="Liu J."/>
            <person name="Guo Q."/>
            <person name="Huang H."/>
            <person name="Sederoff R.R."/>
            <person name="Wang G."/>
            <person name="Qu G."/>
            <person name="Chen S."/>
        </authorList>
    </citation>
    <scope>NUCLEOTIDE SEQUENCE [LARGE SCALE GENOMIC DNA]</scope>
    <source>
        <strain evidence="2">SC-2020</strain>
    </source>
</reference>
<keyword evidence="1" id="KW-0472">Membrane</keyword>